<evidence type="ECO:0000313" key="2">
    <source>
        <dbReference type="EMBL" id="KAE9985194.1"/>
    </source>
</evidence>
<dbReference type="Proteomes" id="UP000447873">
    <property type="component" value="Unassembled WGS sequence"/>
</dbReference>
<feature type="domain" description="PLL-like beta propeller" evidence="1">
    <location>
        <begin position="11"/>
        <end position="355"/>
    </location>
</feature>
<dbReference type="InterPro" id="IPR058502">
    <property type="entry name" value="PLL-like_beta-prop"/>
</dbReference>
<evidence type="ECO:0000259" key="1">
    <source>
        <dbReference type="Pfam" id="PF26607"/>
    </source>
</evidence>
<gene>
    <name evidence="2" type="ORF">EG328_007734</name>
</gene>
<comment type="caution">
    <text evidence="2">The sequence shown here is derived from an EMBL/GenBank/DDBJ whole genome shotgun (WGS) entry which is preliminary data.</text>
</comment>
<accession>A0A8H3Z4M4</accession>
<dbReference type="Gene3D" id="2.120.10.70">
    <property type="entry name" value="Fucose-specific lectin"/>
    <property type="match status" value="2"/>
</dbReference>
<organism evidence="2 3">
    <name type="scientific">Venturia inaequalis</name>
    <name type="common">Apple scab fungus</name>
    <dbReference type="NCBI Taxonomy" id="5025"/>
    <lineage>
        <taxon>Eukaryota</taxon>
        <taxon>Fungi</taxon>
        <taxon>Dikarya</taxon>
        <taxon>Ascomycota</taxon>
        <taxon>Pezizomycotina</taxon>
        <taxon>Dothideomycetes</taxon>
        <taxon>Pleosporomycetidae</taxon>
        <taxon>Venturiales</taxon>
        <taxon>Venturiaceae</taxon>
        <taxon>Venturia</taxon>
    </lineage>
</organism>
<dbReference type="SUPFAM" id="SSF89372">
    <property type="entry name" value="Fucose-specific lectin"/>
    <property type="match status" value="2"/>
</dbReference>
<dbReference type="CDD" id="cd22954">
    <property type="entry name" value="PLL_lectin"/>
    <property type="match status" value="1"/>
</dbReference>
<protein>
    <recommendedName>
        <fullName evidence="1">PLL-like beta propeller domain-containing protein</fullName>
    </recommendedName>
</protein>
<evidence type="ECO:0000313" key="3">
    <source>
        <dbReference type="Proteomes" id="UP000447873"/>
    </source>
</evidence>
<dbReference type="Pfam" id="PF26607">
    <property type="entry name" value="DUF8189"/>
    <property type="match status" value="1"/>
</dbReference>
<dbReference type="AlphaFoldDB" id="A0A8H3Z4M4"/>
<reference evidence="2 3" key="1">
    <citation type="submission" date="2018-12" db="EMBL/GenBank/DDBJ databases">
        <title>Venturia inaequalis Genome Resource.</title>
        <authorList>
            <person name="Lichtner F.J."/>
        </authorList>
    </citation>
    <scope>NUCLEOTIDE SEQUENCE [LARGE SCALE GENOMIC DNA]</scope>
    <source>
        <strain evidence="2 3">120213</strain>
    </source>
</reference>
<proteinExistence type="predicted"/>
<name>A0A8H3Z4M4_VENIN</name>
<sequence length="357" mass="38430">MAPFVGQLLHTAVAVVSWTKGRLDVFAIGDNYGMWHKTQSMGAWWPSNSQWEDIGAPLANFSSAPAAVSHTVGTYDVFAVGGDGQAYHKWFNKKLGPSTLDWEAQGGKFAGDLAVTSRAPGKFDVVGRGQDRVMYHKEWTGKGYVPGTTTWTPIGGVFKTDPTVTSRTKNYLDIFTVGENGEAYYKAQENGVWLPSQKNWSSMGGNFISKLTAVSSCSTCLEVFGVGADGGAYHKWWNGKVWSPSISGNDWAPLGGTFATDLVAVSKAPGKVDVFGVGVDKHAYVKTFNGTVWSADWQLLAGTFNSALDAVSSADNRVEVFGVGEKKAMLHRYTDAPGKWTPSSGEWASIGGSHIYP</sequence>
<dbReference type="EMBL" id="WNWS01000042">
    <property type="protein sequence ID" value="KAE9985194.1"/>
    <property type="molecule type" value="Genomic_DNA"/>
</dbReference>